<dbReference type="EMBL" id="LR584267">
    <property type="protein sequence ID" value="VHN99627.1"/>
    <property type="molecule type" value="Genomic_DNA"/>
</dbReference>
<dbReference type="PROSITE" id="PS51273">
    <property type="entry name" value="GATASE_TYPE_1"/>
    <property type="match status" value="1"/>
</dbReference>
<evidence type="ECO:0000256" key="6">
    <source>
        <dbReference type="ARBA" id="ARBA00047992"/>
    </source>
</evidence>
<feature type="binding site" evidence="10 12">
    <location>
        <begin position="50"/>
        <end position="52"/>
    </location>
    <ligand>
        <name>L-glutamine</name>
        <dbReference type="ChEBI" id="CHEBI:58359"/>
    </ligand>
</feature>
<dbReference type="SUPFAM" id="SSF52317">
    <property type="entry name" value="Class I glutamine amidotransferase-like"/>
    <property type="match status" value="1"/>
</dbReference>
<name>A0A5E3ZVH3_9ACTN</name>
<comment type="pathway">
    <text evidence="10">Cofactor biosynthesis; pyridoxal 5'-phosphate biosynthesis.</text>
</comment>
<accession>A0A5E3ZVH3</accession>
<comment type="catalytic activity">
    <reaction evidence="6 10">
        <text>aldehydo-D-ribose 5-phosphate + D-glyceraldehyde 3-phosphate + L-glutamine = pyridoxal 5'-phosphate + L-glutamate + phosphate + 3 H2O + H(+)</text>
        <dbReference type="Rhea" id="RHEA:31507"/>
        <dbReference type="ChEBI" id="CHEBI:15377"/>
        <dbReference type="ChEBI" id="CHEBI:15378"/>
        <dbReference type="ChEBI" id="CHEBI:29985"/>
        <dbReference type="ChEBI" id="CHEBI:43474"/>
        <dbReference type="ChEBI" id="CHEBI:58273"/>
        <dbReference type="ChEBI" id="CHEBI:58359"/>
        <dbReference type="ChEBI" id="CHEBI:59776"/>
        <dbReference type="ChEBI" id="CHEBI:597326"/>
        <dbReference type="EC" id="4.3.3.6"/>
    </reaction>
</comment>
<dbReference type="PROSITE" id="PS01236">
    <property type="entry name" value="PDXT_SNO_1"/>
    <property type="match status" value="1"/>
</dbReference>
<evidence type="ECO:0000256" key="11">
    <source>
        <dbReference type="PIRSR" id="PIRSR005639-1"/>
    </source>
</evidence>
<keyword evidence="4 10" id="KW-0315">Glutamine amidotransferase</keyword>
<dbReference type="GO" id="GO:0036381">
    <property type="term" value="F:pyridoxal 5'-phosphate synthase (glutamine hydrolysing) activity"/>
    <property type="evidence" value="ECO:0007669"/>
    <property type="project" value="UniProtKB-UniRule"/>
</dbReference>
<feature type="binding site" evidence="10 12">
    <location>
        <begin position="140"/>
        <end position="141"/>
    </location>
    <ligand>
        <name>L-glutamine</name>
        <dbReference type="ChEBI" id="CHEBI:58359"/>
    </ligand>
</feature>
<evidence type="ECO:0000256" key="12">
    <source>
        <dbReference type="PIRSR" id="PIRSR005639-2"/>
    </source>
</evidence>
<dbReference type="PIRSF" id="PIRSF005639">
    <property type="entry name" value="Glut_amidoT_SNO"/>
    <property type="match status" value="1"/>
</dbReference>
<dbReference type="PROSITE" id="PS51130">
    <property type="entry name" value="PDXT_SNO_2"/>
    <property type="match status" value="1"/>
</dbReference>
<evidence type="ECO:0000256" key="9">
    <source>
        <dbReference type="ARBA" id="ARBA00064749"/>
    </source>
</evidence>
<sequence>MMTAPLIGVLDVQGAVTEHIDAMHACGVDVRRVRLARDFDGIDGLIIPGGESTTLCKLLTIFDMWNPMAKLLSEGLPVYGSCAGMILLAKEVLDTRADARSFGTMNMTVRRNAFGRQVDSFETDLPIAAVGDEPFRAVFIRAPWVEEVGEGVDVLCSVTDAQGRTNPVAVRQGAALATSFHPELVADRRFHQYFLSIVQGTA</sequence>
<protein>
    <recommendedName>
        <fullName evidence="10">Pyridoxal 5'-phosphate synthase subunit PdxT</fullName>
        <ecNumber evidence="10">4.3.3.6</ecNumber>
    </recommendedName>
    <alternativeName>
        <fullName evidence="10">Pdx2</fullName>
    </alternativeName>
    <alternativeName>
        <fullName evidence="10">Pyridoxal 5'-phosphate synthase glutaminase subunit</fullName>
        <ecNumber evidence="10">3.5.1.2</ecNumber>
    </alternativeName>
</protein>
<evidence type="ECO:0000313" key="14">
    <source>
        <dbReference type="Proteomes" id="UP000324288"/>
    </source>
</evidence>
<evidence type="ECO:0000256" key="3">
    <source>
        <dbReference type="ARBA" id="ARBA00022898"/>
    </source>
</evidence>
<organism evidence="13 14">
    <name type="scientific">Lawsonella clevelandensis</name>
    <dbReference type="NCBI Taxonomy" id="1528099"/>
    <lineage>
        <taxon>Bacteria</taxon>
        <taxon>Bacillati</taxon>
        <taxon>Actinomycetota</taxon>
        <taxon>Actinomycetes</taxon>
        <taxon>Mycobacteriales</taxon>
        <taxon>Lawsonellaceae</taxon>
        <taxon>Lawsonella</taxon>
    </lineage>
</organism>
<dbReference type="GO" id="GO:0004359">
    <property type="term" value="F:glutaminase activity"/>
    <property type="evidence" value="ECO:0007669"/>
    <property type="project" value="UniProtKB-UniRule"/>
</dbReference>
<dbReference type="Pfam" id="PF01174">
    <property type="entry name" value="SNO"/>
    <property type="match status" value="1"/>
</dbReference>
<keyword evidence="2 10" id="KW-0378">Hydrolase</keyword>
<evidence type="ECO:0000256" key="8">
    <source>
        <dbReference type="ARBA" id="ARBA00054599"/>
    </source>
</evidence>
<dbReference type="GO" id="GO:0042823">
    <property type="term" value="P:pyridoxal phosphate biosynthetic process"/>
    <property type="evidence" value="ECO:0007669"/>
    <property type="project" value="UniProtKB-UniRule"/>
</dbReference>
<proteinExistence type="inferred from homology"/>
<keyword evidence="5 10" id="KW-0456">Lyase</keyword>
<dbReference type="EC" id="4.3.3.6" evidence="10"/>
<comment type="subunit">
    <text evidence="9 10">In the presence of PdxS, forms a dodecamer of heterodimers. Only shows activity in the heterodimer.</text>
</comment>
<dbReference type="Gene3D" id="3.40.50.880">
    <property type="match status" value="1"/>
</dbReference>
<dbReference type="FunFam" id="3.40.50.880:FF:000010">
    <property type="entry name" value="uncharacterized protein LOC100176842 isoform X2"/>
    <property type="match status" value="1"/>
</dbReference>
<keyword evidence="3 10" id="KW-0663">Pyridoxal phosphate</keyword>
<dbReference type="InterPro" id="IPR029062">
    <property type="entry name" value="Class_I_gatase-like"/>
</dbReference>
<dbReference type="GO" id="GO:0008614">
    <property type="term" value="P:pyridoxine metabolic process"/>
    <property type="evidence" value="ECO:0007669"/>
    <property type="project" value="TreeGrafter"/>
</dbReference>
<evidence type="ECO:0000256" key="10">
    <source>
        <dbReference type="HAMAP-Rule" id="MF_01615"/>
    </source>
</evidence>
<dbReference type="InterPro" id="IPR002161">
    <property type="entry name" value="PdxT/SNO"/>
</dbReference>
<dbReference type="CDD" id="cd01749">
    <property type="entry name" value="GATase1_PB"/>
    <property type="match status" value="1"/>
</dbReference>
<reference evidence="13 14" key="1">
    <citation type="submission" date="2019-04" db="EMBL/GenBank/DDBJ databases">
        <authorList>
            <person name="Seth-Smith MB H."/>
            <person name="Seth-Smith H."/>
        </authorList>
    </citation>
    <scope>NUCLEOTIDE SEQUENCE [LARGE SCALE GENOMIC DNA]</scope>
    <source>
        <strain evidence="13">USB-603019</strain>
    </source>
</reference>
<evidence type="ECO:0000256" key="4">
    <source>
        <dbReference type="ARBA" id="ARBA00022962"/>
    </source>
</evidence>
<dbReference type="GO" id="GO:0005829">
    <property type="term" value="C:cytosol"/>
    <property type="evidence" value="ECO:0007669"/>
    <property type="project" value="TreeGrafter"/>
</dbReference>
<comment type="catalytic activity">
    <reaction evidence="7 10">
        <text>L-glutamine + H2O = L-glutamate + NH4(+)</text>
        <dbReference type="Rhea" id="RHEA:15889"/>
        <dbReference type="ChEBI" id="CHEBI:15377"/>
        <dbReference type="ChEBI" id="CHEBI:28938"/>
        <dbReference type="ChEBI" id="CHEBI:29985"/>
        <dbReference type="ChEBI" id="CHEBI:58359"/>
        <dbReference type="EC" id="3.5.1.2"/>
    </reaction>
</comment>
<keyword evidence="14" id="KW-1185">Reference proteome</keyword>
<dbReference type="AlphaFoldDB" id="A0A5E3ZVH3"/>
<evidence type="ECO:0000256" key="2">
    <source>
        <dbReference type="ARBA" id="ARBA00022801"/>
    </source>
</evidence>
<evidence type="ECO:0000313" key="13">
    <source>
        <dbReference type="EMBL" id="VHN99627.1"/>
    </source>
</evidence>
<evidence type="ECO:0000256" key="5">
    <source>
        <dbReference type="ARBA" id="ARBA00023239"/>
    </source>
</evidence>
<gene>
    <name evidence="10 13" type="primary">pdxT</name>
    <name evidence="13" type="ORF">LC603019_00118</name>
</gene>
<comment type="function">
    <text evidence="8 10">Catalyzes the hydrolysis of glutamine to glutamate and ammonia as part of the biosynthesis of pyridoxal 5'-phosphate. The resulting ammonia molecule is channeled to the active site of PdxS.</text>
</comment>
<evidence type="ECO:0000256" key="1">
    <source>
        <dbReference type="ARBA" id="ARBA00008345"/>
    </source>
</evidence>
<feature type="active site" description="Nucleophile" evidence="10 11">
    <location>
        <position position="82"/>
    </location>
</feature>
<feature type="active site" description="Charge relay system" evidence="10 11">
    <location>
        <position position="181"/>
    </location>
</feature>
<dbReference type="GO" id="GO:0006543">
    <property type="term" value="P:L-glutamine catabolic process"/>
    <property type="evidence" value="ECO:0007669"/>
    <property type="project" value="UniProtKB-UniRule"/>
</dbReference>
<dbReference type="NCBIfam" id="TIGR03800">
    <property type="entry name" value="PLP_synth_Pdx2"/>
    <property type="match status" value="1"/>
</dbReference>
<feature type="active site" description="Charge relay system" evidence="10 11">
    <location>
        <position position="183"/>
    </location>
</feature>
<dbReference type="HAMAP" id="MF_01615">
    <property type="entry name" value="PdxT"/>
    <property type="match status" value="1"/>
</dbReference>
<dbReference type="InterPro" id="IPR021196">
    <property type="entry name" value="PdxT/SNO_CS"/>
</dbReference>
<feature type="binding site" evidence="10 12">
    <location>
        <position position="111"/>
    </location>
    <ligand>
        <name>L-glutamine</name>
        <dbReference type="ChEBI" id="CHEBI:58359"/>
    </ligand>
</feature>
<comment type="similarity">
    <text evidence="1 10">Belongs to the glutaminase PdxT/SNO family.</text>
</comment>
<dbReference type="EC" id="3.5.1.2" evidence="10"/>
<evidence type="ECO:0000256" key="7">
    <source>
        <dbReference type="ARBA" id="ARBA00049534"/>
    </source>
</evidence>
<dbReference type="GO" id="GO:1903600">
    <property type="term" value="C:glutaminase complex"/>
    <property type="evidence" value="ECO:0007669"/>
    <property type="project" value="TreeGrafter"/>
</dbReference>
<dbReference type="PANTHER" id="PTHR31559">
    <property type="entry name" value="PYRIDOXAL 5'-PHOSPHATE SYNTHASE SUBUNIT SNO"/>
    <property type="match status" value="1"/>
</dbReference>
<dbReference type="PANTHER" id="PTHR31559:SF0">
    <property type="entry name" value="PYRIDOXAL 5'-PHOSPHATE SYNTHASE SUBUNIT SNO1-RELATED"/>
    <property type="match status" value="1"/>
</dbReference>
<dbReference type="Proteomes" id="UP000324288">
    <property type="component" value="Chromosome"/>
</dbReference>
<dbReference type="UniPathway" id="UPA00245"/>